<dbReference type="AlphaFoldDB" id="A0A7Y5AV42"/>
<dbReference type="RefSeq" id="WP_173502720.1">
    <property type="nucleotide sequence ID" value="NZ_JABSOD010000032.1"/>
</dbReference>
<name>A0A7Y5AV42_9GAMM</name>
<evidence type="ECO:0000313" key="1">
    <source>
        <dbReference type="EMBL" id="NRQ44495.1"/>
    </source>
</evidence>
<keyword evidence="2" id="KW-1185">Reference proteome</keyword>
<sequence>MMLSHHQDMHAIFASLYQALQMQDIKSLSLGEQFYIANKKALLFLRSEGYISFEEFHGLSAPLSINMNSPDFIMDLGSMFDDKEKIAELNRIVSHCKEGTTLVSGTLADQLNLPKTVVRACFEINERQGQGYCSGGYICLRYLGR</sequence>
<proteinExistence type="predicted"/>
<comment type="caution">
    <text evidence="1">The sequence shown here is derived from an EMBL/GenBank/DDBJ whole genome shotgun (WGS) entry which is preliminary data.</text>
</comment>
<accession>A0A7Y5AV42</accession>
<reference evidence="1 2" key="1">
    <citation type="submission" date="2020-06" db="EMBL/GenBank/DDBJ databases">
        <title>Rheinheimera sp. nov., a marine bacterium isolated from coastal.</title>
        <authorList>
            <person name="Yu Q."/>
            <person name="Qi Y."/>
            <person name="Pu J."/>
        </authorList>
    </citation>
    <scope>NUCLEOTIDE SEQUENCE [LARGE SCALE GENOMIC DNA]</scope>
    <source>
        <strain evidence="1 2">YQF-2</strain>
    </source>
</reference>
<organism evidence="1 2">
    <name type="scientific">Rheinheimera lutimaris</name>
    <dbReference type="NCBI Taxonomy" id="2740584"/>
    <lineage>
        <taxon>Bacteria</taxon>
        <taxon>Pseudomonadati</taxon>
        <taxon>Pseudomonadota</taxon>
        <taxon>Gammaproteobacteria</taxon>
        <taxon>Chromatiales</taxon>
        <taxon>Chromatiaceae</taxon>
        <taxon>Rheinheimera</taxon>
    </lineage>
</organism>
<gene>
    <name evidence="1" type="ORF">HRH59_18300</name>
</gene>
<dbReference type="EMBL" id="JABSOD010000032">
    <property type="protein sequence ID" value="NRQ44495.1"/>
    <property type="molecule type" value="Genomic_DNA"/>
</dbReference>
<evidence type="ECO:0000313" key="2">
    <source>
        <dbReference type="Proteomes" id="UP000523161"/>
    </source>
</evidence>
<dbReference type="Proteomes" id="UP000523161">
    <property type="component" value="Unassembled WGS sequence"/>
</dbReference>
<protein>
    <submittedName>
        <fullName evidence="1">Uncharacterized protein</fullName>
    </submittedName>
</protein>